<evidence type="ECO:0000313" key="10">
    <source>
        <dbReference type="EMBL" id="OGK23078.1"/>
    </source>
</evidence>
<dbReference type="Gene3D" id="3.40.50.10490">
    <property type="entry name" value="Glucose-6-phosphate isomerase like protein, domain 1"/>
    <property type="match status" value="2"/>
</dbReference>
<dbReference type="PROSITE" id="PS51464">
    <property type="entry name" value="SIS"/>
    <property type="match status" value="2"/>
</dbReference>
<evidence type="ECO:0000259" key="8">
    <source>
        <dbReference type="PROSITE" id="PS51278"/>
    </source>
</evidence>
<sequence length="463" mass="50301">VIALLIEEELDRKNDLQEAVRKTFNKLVGSNAIAVLDILSKQLAICRDGSPVVIGIGKDANYIGSDVTPFLKYTKDVIFLDDGEGVILNEKNITIFNIQTGKKIQRSPETINWEEEDTKKGGYPHYLIKEIMEQKKSIASTASLNEKEIKKLALMIQNGQNVVISACGTAAYCGLASHYFFASQNINTHVYGAYEFLPFSKFINNETIFMAISQSGETADTIIAAKAAKKQGARLVAVVNARGSTLERIADTTLSVGAGPEIAVVSTKAFTAQLATLYLLAYASAGKLKDAQLNVKNLESILNTWMDEKLENHILEISKQLVEKEHVYVIGKHLGYPAAMEVALKIKEVSYIHSEAFAAGELKHGVIALIEEGTPCITLVSHDDVKSEVLSSSAELKARGGMIIGFSPSKAPEFDAHIPVPDVGDLTIIPHVIAGQLLAYYLAIGRGTDVDKPRNLAKSVTVK</sequence>
<feature type="domain" description="SIS" evidence="9">
    <location>
        <begin position="317"/>
        <end position="453"/>
    </location>
</feature>
<dbReference type="Gene3D" id="3.60.20.10">
    <property type="entry name" value="Glutamine Phosphoribosylpyrophosphate, subunit 1, domain 1"/>
    <property type="match status" value="1"/>
</dbReference>
<dbReference type="EMBL" id="MFZM01000026">
    <property type="protein sequence ID" value="OGK23078.1"/>
    <property type="molecule type" value="Genomic_DNA"/>
</dbReference>
<dbReference type="CDD" id="cd05008">
    <property type="entry name" value="SIS_GlmS_GlmD_1"/>
    <property type="match status" value="1"/>
</dbReference>
<comment type="caution">
    <text evidence="10">The sequence shown here is derived from an EMBL/GenBank/DDBJ whole genome shotgun (WGS) entry which is preliminary data.</text>
</comment>
<dbReference type="InterPro" id="IPR029055">
    <property type="entry name" value="Ntn_hydrolases_N"/>
</dbReference>
<organism evidence="10 11">
    <name type="scientific">Candidatus Roizmanbacteria bacterium RIFCSPHIGHO2_02_FULL_37_24</name>
    <dbReference type="NCBI Taxonomy" id="1802037"/>
    <lineage>
        <taxon>Bacteria</taxon>
        <taxon>Candidatus Roizmaniibacteriota</taxon>
    </lineage>
</organism>
<name>A0A1F7GVS4_9BACT</name>
<dbReference type="InterPro" id="IPR035490">
    <property type="entry name" value="GlmS/FrlB_SIS"/>
</dbReference>
<evidence type="ECO:0000256" key="5">
    <source>
        <dbReference type="ARBA" id="ARBA00022679"/>
    </source>
</evidence>
<accession>A0A1F7GVS4</accession>
<feature type="domain" description="Glutamine amidotransferase type-2" evidence="8">
    <location>
        <begin position="1"/>
        <end position="91"/>
    </location>
</feature>
<dbReference type="PANTHER" id="PTHR10937">
    <property type="entry name" value="GLUCOSAMINE--FRUCTOSE-6-PHOSPHATE AMINOTRANSFERASE, ISOMERIZING"/>
    <property type="match status" value="1"/>
</dbReference>
<dbReference type="GO" id="GO:0006047">
    <property type="term" value="P:UDP-N-acetylglucosamine metabolic process"/>
    <property type="evidence" value="ECO:0007669"/>
    <property type="project" value="TreeGrafter"/>
</dbReference>
<dbReference type="Proteomes" id="UP000177159">
    <property type="component" value="Unassembled WGS sequence"/>
</dbReference>
<feature type="domain" description="SIS" evidence="9">
    <location>
        <begin position="152"/>
        <end position="290"/>
    </location>
</feature>
<dbReference type="InterPro" id="IPR005855">
    <property type="entry name" value="GFAT"/>
</dbReference>
<evidence type="ECO:0000256" key="6">
    <source>
        <dbReference type="ARBA" id="ARBA00022737"/>
    </source>
</evidence>
<dbReference type="GO" id="GO:0006487">
    <property type="term" value="P:protein N-linked glycosylation"/>
    <property type="evidence" value="ECO:0007669"/>
    <property type="project" value="TreeGrafter"/>
</dbReference>
<dbReference type="InterPro" id="IPR017932">
    <property type="entry name" value="GATase_2_dom"/>
</dbReference>
<evidence type="ECO:0000256" key="3">
    <source>
        <dbReference type="ARBA" id="ARBA00016090"/>
    </source>
</evidence>
<protein>
    <recommendedName>
        <fullName evidence="3">Glutamine--fructose-6-phosphate aminotransferase [isomerizing]</fullName>
        <ecNumber evidence="2">2.6.1.16</ecNumber>
    </recommendedName>
</protein>
<dbReference type="InterPro" id="IPR035466">
    <property type="entry name" value="GlmS/AgaS_SIS"/>
</dbReference>
<keyword evidence="7" id="KW-0315">Glutamine amidotransferase</keyword>
<dbReference type="NCBIfam" id="TIGR01135">
    <property type="entry name" value="glmS"/>
    <property type="match status" value="1"/>
</dbReference>
<evidence type="ECO:0000256" key="2">
    <source>
        <dbReference type="ARBA" id="ARBA00012916"/>
    </source>
</evidence>
<keyword evidence="5" id="KW-0808">Transferase</keyword>
<dbReference type="AlphaFoldDB" id="A0A1F7GVS4"/>
<reference evidence="10 11" key="1">
    <citation type="journal article" date="2016" name="Nat. Commun.">
        <title>Thousands of microbial genomes shed light on interconnected biogeochemical processes in an aquifer system.</title>
        <authorList>
            <person name="Anantharaman K."/>
            <person name="Brown C.T."/>
            <person name="Hug L.A."/>
            <person name="Sharon I."/>
            <person name="Castelle C.J."/>
            <person name="Probst A.J."/>
            <person name="Thomas B.C."/>
            <person name="Singh A."/>
            <person name="Wilkins M.J."/>
            <person name="Karaoz U."/>
            <person name="Brodie E.L."/>
            <person name="Williams K.H."/>
            <person name="Hubbard S.S."/>
            <person name="Banfield J.F."/>
        </authorList>
    </citation>
    <scope>NUCLEOTIDE SEQUENCE [LARGE SCALE GENOMIC DNA]</scope>
</reference>
<dbReference type="CDD" id="cd05009">
    <property type="entry name" value="SIS_GlmS_GlmD_2"/>
    <property type="match status" value="1"/>
</dbReference>
<dbReference type="PROSITE" id="PS51278">
    <property type="entry name" value="GATASE_TYPE_2"/>
    <property type="match status" value="1"/>
</dbReference>
<proteinExistence type="predicted"/>
<keyword evidence="4" id="KW-0032">Aminotransferase</keyword>
<dbReference type="Pfam" id="PF01380">
    <property type="entry name" value="SIS"/>
    <property type="match status" value="2"/>
</dbReference>
<feature type="non-terminal residue" evidence="10">
    <location>
        <position position="1"/>
    </location>
</feature>
<dbReference type="GO" id="GO:0004360">
    <property type="term" value="F:glutamine-fructose-6-phosphate transaminase (isomerizing) activity"/>
    <property type="evidence" value="ECO:0007669"/>
    <property type="project" value="UniProtKB-EC"/>
</dbReference>
<dbReference type="PANTHER" id="PTHR10937:SF0">
    <property type="entry name" value="GLUTAMINE--FRUCTOSE-6-PHOSPHATE TRANSAMINASE (ISOMERIZING)"/>
    <property type="match status" value="1"/>
</dbReference>
<gene>
    <name evidence="10" type="ORF">A3C24_04695</name>
</gene>
<dbReference type="GO" id="GO:0097367">
    <property type="term" value="F:carbohydrate derivative binding"/>
    <property type="evidence" value="ECO:0007669"/>
    <property type="project" value="InterPro"/>
</dbReference>
<evidence type="ECO:0000256" key="7">
    <source>
        <dbReference type="ARBA" id="ARBA00022962"/>
    </source>
</evidence>
<evidence type="ECO:0000313" key="11">
    <source>
        <dbReference type="Proteomes" id="UP000177159"/>
    </source>
</evidence>
<evidence type="ECO:0000256" key="4">
    <source>
        <dbReference type="ARBA" id="ARBA00022576"/>
    </source>
</evidence>
<dbReference type="InterPro" id="IPR046348">
    <property type="entry name" value="SIS_dom_sf"/>
</dbReference>
<evidence type="ECO:0000256" key="1">
    <source>
        <dbReference type="ARBA" id="ARBA00001031"/>
    </source>
</evidence>
<dbReference type="GO" id="GO:0006002">
    <property type="term" value="P:fructose 6-phosphate metabolic process"/>
    <property type="evidence" value="ECO:0007669"/>
    <property type="project" value="TreeGrafter"/>
</dbReference>
<comment type="catalytic activity">
    <reaction evidence="1">
        <text>D-fructose 6-phosphate + L-glutamine = D-glucosamine 6-phosphate + L-glutamate</text>
        <dbReference type="Rhea" id="RHEA:13237"/>
        <dbReference type="ChEBI" id="CHEBI:29985"/>
        <dbReference type="ChEBI" id="CHEBI:58359"/>
        <dbReference type="ChEBI" id="CHEBI:58725"/>
        <dbReference type="ChEBI" id="CHEBI:61527"/>
        <dbReference type="EC" id="2.6.1.16"/>
    </reaction>
</comment>
<dbReference type="SUPFAM" id="SSF56235">
    <property type="entry name" value="N-terminal nucleophile aminohydrolases (Ntn hydrolases)"/>
    <property type="match status" value="1"/>
</dbReference>
<evidence type="ECO:0000259" key="9">
    <source>
        <dbReference type="PROSITE" id="PS51464"/>
    </source>
</evidence>
<keyword evidence="6" id="KW-0677">Repeat</keyword>
<dbReference type="NCBIfam" id="NF001484">
    <property type="entry name" value="PRK00331.1"/>
    <property type="match status" value="1"/>
</dbReference>
<dbReference type="SUPFAM" id="SSF53697">
    <property type="entry name" value="SIS domain"/>
    <property type="match status" value="1"/>
</dbReference>
<dbReference type="InterPro" id="IPR001347">
    <property type="entry name" value="SIS_dom"/>
</dbReference>
<dbReference type="EC" id="2.6.1.16" evidence="2"/>